<dbReference type="Proteomes" id="UP000031668">
    <property type="component" value="Unassembled WGS sequence"/>
</dbReference>
<feature type="chain" id="PRO_5002152615" evidence="4">
    <location>
        <begin position="17"/>
        <end position="146"/>
    </location>
</feature>
<dbReference type="InterPro" id="IPR003172">
    <property type="entry name" value="ML_dom"/>
</dbReference>
<evidence type="ECO:0000256" key="3">
    <source>
        <dbReference type="ARBA" id="ARBA00022525"/>
    </source>
</evidence>
<dbReference type="InterPro" id="IPR014756">
    <property type="entry name" value="Ig_E-set"/>
</dbReference>
<keyword evidence="4" id="KW-0732">Signal</keyword>
<dbReference type="AlphaFoldDB" id="A0A0C2MWP3"/>
<organism evidence="6 7">
    <name type="scientific">Thelohanellus kitauei</name>
    <name type="common">Myxosporean</name>
    <dbReference type="NCBI Taxonomy" id="669202"/>
    <lineage>
        <taxon>Eukaryota</taxon>
        <taxon>Metazoa</taxon>
        <taxon>Cnidaria</taxon>
        <taxon>Myxozoa</taxon>
        <taxon>Myxosporea</taxon>
        <taxon>Bivalvulida</taxon>
        <taxon>Platysporina</taxon>
        <taxon>Myxobolidae</taxon>
        <taxon>Thelohanellus</taxon>
    </lineage>
</organism>
<comment type="subcellular location">
    <subcellularLocation>
        <location evidence="1">Secreted</location>
    </subcellularLocation>
</comment>
<evidence type="ECO:0000256" key="2">
    <source>
        <dbReference type="ARBA" id="ARBA00006370"/>
    </source>
</evidence>
<dbReference type="OrthoDB" id="5965801at2759"/>
<dbReference type="FunFam" id="2.60.40.770:FF:000001">
    <property type="entry name" value="NPC intracellular cholesterol transporter 2"/>
    <property type="match status" value="1"/>
</dbReference>
<sequence>MLVLLIPFYLALYCRALETQCPDTVTKATMESFHMDNCQPDKCKFHPHDHMTGSVRFIPQINSKSLNATMSARIGPIYINMPGFNGDGCHDSGITCPLIANTTYEYKISAEIPRVFWEVDTVAKFTLAADDGEYFICVQVPVEVDP</sequence>
<dbReference type="GO" id="GO:0005576">
    <property type="term" value="C:extracellular region"/>
    <property type="evidence" value="ECO:0007669"/>
    <property type="project" value="UniProtKB-SubCell"/>
</dbReference>
<comment type="caution">
    <text evidence="6">The sequence shown here is derived from an EMBL/GenBank/DDBJ whole genome shotgun (WGS) entry which is preliminary data.</text>
</comment>
<dbReference type="OMA" id="DSLACIE"/>
<evidence type="ECO:0000259" key="5">
    <source>
        <dbReference type="SMART" id="SM00737"/>
    </source>
</evidence>
<evidence type="ECO:0000256" key="1">
    <source>
        <dbReference type="ARBA" id="ARBA00004613"/>
    </source>
</evidence>
<accession>A0A0C2MWP3</accession>
<feature type="domain" description="MD-2-related lipid-recognition" evidence="5">
    <location>
        <begin position="18"/>
        <end position="142"/>
    </location>
</feature>
<evidence type="ECO:0000256" key="4">
    <source>
        <dbReference type="SAM" id="SignalP"/>
    </source>
</evidence>
<name>A0A0C2MWP3_THEKT</name>
<keyword evidence="3" id="KW-0964">Secreted</keyword>
<evidence type="ECO:0000313" key="6">
    <source>
        <dbReference type="EMBL" id="KII71751.1"/>
    </source>
</evidence>
<feature type="signal peptide" evidence="4">
    <location>
        <begin position="1"/>
        <end position="16"/>
    </location>
</feature>
<evidence type="ECO:0000313" key="7">
    <source>
        <dbReference type="Proteomes" id="UP000031668"/>
    </source>
</evidence>
<proteinExistence type="inferred from homology"/>
<dbReference type="SMART" id="SM00737">
    <property type="entry name" value="ML"/>
    <property type="match status" value="1"/>
</dbReference>
<keyword evidence="7" id="KW-1185">Reference proteome</keyword>
<dbReference type="EMBL" id="JWZT01001627">
    <property type="protein sequence ID" value="KII71751.1"/>
    <property type="molecule type" value="Genomic_DNA"/>
</dbReference>
<protein>
    <submittedName>
        <fullName evidence="6">Epididymal secretory protein E1</fullName>
    </submittedName>
</protein>
<reference evidence="6 7" key="1">
    <citation type="journal article" date="2014" name="Genome Biol. Evol.">
        <title>The genome of the myxosporean Thelohanellus kitauei shows adaptations to nutrient acquisition within its fish host.</title>
        <authorList>
            <person name="Yang Y."/>
            <person name="Xiong J."/>
            <person name="Zhou Z."/>
            <person name="Huo F."/>
            <person name="Miao W."/>
            <person name="Ran C."/>
            <person name="Liu Y."/>
            <person name="Zhang J."/>
            <person name="Feng J."/>
            <person name="Wang M."/>
            <person name="Wang M."/>
            <person name="Wang L."/>
            <person name="Yao B."/>
        </authorList>
    </citation>
    <scope>NUCLEOTIDE SEQUENCE [LARGE SCALE GENOMIC DNA]</scope>
    <source>
        <strain evidence="6">Wuqing</strain>
    </source>
</reference>
<dbReference type="Pfam" id="PF02221">
    <property type="entry name" value="E1_DerP2_DerF2"/>
    <property type="match status" value="1"/>
</dbReference>
<gene>
    <name evidence="6" type="ORF">RF11_07970</name>
</gene>
<dbReference type="SUPFAM" id="SSF81296">
    <property type="entry name" value="E set domains"/>
    <property type="match status" value="1"/>
</dbReference>
<dbReference type="Gene3D" id="2.60.40.770">
    <property type="match status" value="1"/>
</dbReference>
<comment type="similarity">
    <text evidence="2">Belongs to the NPC2 family.</text>
</comment>